<dbReference type="InterPro" id="IPR016732">
    <property type="entry name" value="UCP018688"/>
</dbReference>
<dbReference type="Pfam" id="PF09924">
    <property type="entry name" value="LPG_synthase_C"/>
    <property type="match status" value="1"/>
</dbReference>
<dbReference type="InterPro" id="IPR016181">
    <property type="entry name" value="Acyl_CoA_acyltransferase"/>
</dbReference>
<evidence type="ECO:0000313" key="2">
    <source>
        <dbReference type="EMBL" id="BCN29809.1"/>
    </source>
</evidence>
<dbReference type="KEGG" id="ahb:bsdtb5_11040"/>
<accession>A0A7R7ICD7</accession>
<dbReference type="Proteomes" id="UP000595897">
    <property type="component" value="Chromosome"/>
</dbReference>
<reference evidence="2 3" key="1">
    <citation type="submission" date="2020-11" db="EMBL/GenBank/DDBJ databases">
        <title>Draft genome sequencing of a Lachnospiraceae strain isolated from anoxic soil subjected to BSD treatment.</title>
        <authorList>
            <person name="Uek A."/>
            <person name="Tonouchi A."/>
        </authorList>
    </citation>
    <scope>NUCLEOTIDE SEQUENCE [LARGE SCALE GENOMIC DNA]</scope>
    <source>
        <strain evidence="2 3">TB5</strain>
    </source>
</reference>
<dbReference type="InterPro" id="IPR024320">
    <property type="entry name" value="LPG_synthase_C"/>
</dbReference>
<dbReference type="Gene3D" id="3.40.630.30">
    <property type="match status" value="1"/>
</dbReference>
<dbReference type="PIRSF" id="PIRSF018688">
    <property type="entry name" value="UCP018688"/>
    <property type="match status" value="1"/>
</dbReference>
<sequence>MTCDCKKLSVDSKELIEKYSNMRTNYTSERQFLNQFIWANYYNTCYYEKDDYLFYKMTILGETSTMMPLCKDDRVISSFFEIKDFFNKELNLPFKMHNVDDYYLDILKSSERFNKEFDIIEDRDSFDYLYDAEKLKTLSGRAYHKKKNHLNSFLKQYEGRYEYRTLCCSDIHDIVDFHEHWLHTRTISDKYQSISSEEEGLHNIFQNCCKLCCNMGGVYIDGKLQAYSIGSYASDIECAFIHIEKANVEIPGLYNYINQQFLSHEFPDAKIVNREDDLGQEGLRKAKMSYNPIRMINKYHLIEKQ</sequence>
<dbReference type="PANTHER" id="PTHR41373">
    <property type="entry name" value="DUF2156 DOMAIN-CONTAINING PROTEIN"/>
    <property type="match status" value="1"/>
</dbReference>
<dbReference type="RefSeq" id="WP_271715068.1">
    <property type="nucleotide sequence ID" value="NZ_AP024169.1"/>
</dbReference>
<name>A0A7R7ICD7_9FIRM</name>
<evidence type="ECO:0000259" key="1">
    <source>
        <dbReference type="Pfam" id="PF09924"/>
    </source>
</evidence>
<dbReference type="EMBL" id="AP024169">
    <property type="protein sequence ID" value="BCN29809.1"/>
    <property type="molecule type" value="Genomic_DNA"/>
</dbReference>
<protein>
    <recommendedName>
        <fullName evidence="1">Phosphatidylglycerol lysyltransferase C-terminal domain-containing protein</fullName>
    </recommendedName>
</protein>
<organism evidence="2 3">
    <name type="scientific">Anaeromicropila herbilytica</name>
    <dbReference type="NCBI Taxonomy" id="2785025"/>
    <lineage>
        <taxon>Bacteria</taxon>
        <taxon>Bacillati</taxon>
        <taxon>Bacillota</taxon>
        <taxon>Clostridia</taxon>
        <taxon>Lachnospirales</taxon>
        <taxon>Lachnospiraceae</taxon>
        <taxon>Anaeromicropila</taxon>
    </lineage>
</organism>
<dbReference type="AlphaFoldDB" id="A0A7R7ICD7"/>
<feature type="domain" description="Phosphatidylglycerol lysyltransferase C-terminal" evidence="1">
    <location>
        <begin position="25"/>
        <end position="300"/>
    </location>
</feature>
<dbReference type="PANTHER" id="PTHR41373:SF1">
    <property type="entry name" value="PHOSPHATIDYLGLYCEROL LYSYLTRANSFERASE C-TERMINAL DOMAIN-CONTAINING PROTEIN"/>
    <property type="match status" value="1"/>
</dbReference>
<keyword evidence="3" id="KW-1185">Reference proteome</keyword>
<proteinExistence type="predicted"/>
<gene>
    <name evidence="2" type="ORF">bsdtb5_11040</name>
</gene>
<dbReference type="SUPFAM" id="SSF55729">
    <property type="entry name" value="Acyl-CoA N-acyltransferases (Nat)"/>
    <property type="match status" value="2"/>
</dbReference>
<evidence type="ECO:0000313" key="3">
    <source>
        <dbReference type="Proteomes" id="UP000595897"/>
    </source>
</evidence>